<name>A0A8X7T6Y1_9BASI</name>
<feature type="compositionally biased region" description="Basic and acidic residues" evidence="5">
    <location>
        <begin position="2145"/>
        <end position="2160"/>
    </location>
</feature>
<feature type="region of interest" description="Disordered" evidence="5">
    <location>
        <begin position="412"/>
        <end position="435"/>
    </location>
</feature>
<keyword evidence="10" id="KW-1185">Reference proteome</keyword>
<dbReference type="PANTHER" id="PTHR21286">
    <property type="entry name" value="NUCLEAR PORE COMPLEX PROTEIN NUP160"/>
    <property type="match status" value="1"/>
</dbReference>
<dbReference type="InterPro" id="IPR021717">
    <property type="entry name" value="Nucleoporin_Nup160"/>
</dbReference>
<comment type="caution">
    <text evidence="9">The sequence shown here is derived from an EMBL/GenBank/DDBJ whole genome shotgun (WGS) entry which is preliminary data.</text>
</comment>
<keyword evidence="3" id="KW-0539">Nucleus</keyword>
<reference evidence="9" key="2">
    <citation type="journal article" date="2019" name="IMA Fungus">
        <title>Genome sequencing and comparison of five Tilletia species to identify candidate genes for the detection of regulated species infecting wheat.</title>
        <authorList>
            <person name="Nguyen H.D.T."/>
            <person name="Sultana T."/>
            <person name="Kesanakurti P."/>
            <person name="Hambleton S."/>
        </authorList>
    </citation>
    <scope>NUCLEOTIDE SEQUENCE</scope>
    <source>
        <strain evidence="9">DAOMC 236422</strain>
    </source>
</reference>
<feature type="domain" description="Nucleoporin Nup120/160 beta-propeller" evidence="6">
    <location>
        <begin position="132"/>
        <end position="377"/>
    </location>
</feature>
<evidence type="ECO:0000259" key="7">
    <source>
        <dbReference type="Pfam" id="PF23347"/>
    </source>
</evidence>
<feature type="compositionally biased region" description="Basic and acidic residues" evidence="5">
    <location>
        <begin position="1788"/>
        <end position="1797"/>
    </location>
</feature>
<feature type="coiled-coil region" evidence="4">
    <location>
        <begin position="1441"/>
        <end position="1471"/>
    </location>
</feature>
<evidence type="ECO:0000256" key="1">
    <source>
        <dbReference type="ARBA" id="ARBA00004123"/>
    </source>
</evidence>
<feature type="region of interest" description="Disordered" evidence="5">
    <location>
        <begin position="835"/>
        <end position="856"/>
    </location>
</feature>
<dbReference type="InterPro" id="IPR059141">
    <property type="entry name" value="Beta-prop_Nup120_160"/>
</dbReference>
<dbReference type="Pfam" id="PF11715">
    <property type="entry name" value="Beta-prop_Nup120_160"/>
    <property type="match status" value="1"/>
</dbReference>
<evidence type="ECO:0000313" key="9">
    <source>
        <dbReference type="EMBL" id="KAE8269778.1"/>
    </source>
</evidence>
<evidence type="ECO:0000256" key="2">
    <source>
        <dbReference type="ARBA" id="ARBA00022448"/>
    </source>
</evidence>
<feature type="region of interest" description="Disordered" evidence="5">
    <location>
        <begin position="1780"/>
        <end position="1820"/>
    </location>
</feature>
<sequence>MWSLDSREVPLALADCSFDELVPANRKGSASIHNNNNAVGSAGPSPAATFSLRESGAQLPSSTSNLWDRMPPSHAASLIYAPSSTLIVARAIHHDARTGPVLHLTFTSLLVPPPSTSGARVDEDGQGGRASIADASLRILLPAPAVDSIGLIIHPDQSQSRSEARVLHVFILTHGAQLFQLSIPLTSAALAYGINVRNIQRRTQALDFITPASGWSPTASSGSGLGASAAGVAMSLVMGAKQHQRGKTATQVLFVHSGLMLIACEDGTLVKMEKKEGSRGSWHETFLKPTSFFNTLARLLPRSASAAPHQRSGSTSTGTQLPEPTSSFEPTQILALDAFADQASYSLAFAVSRDRKMRIWGLSTEDCLHTVELPRKRPDLTSVEASFGARAIARRALGLRSAEAGAMVAREGSAAPSSVAPSATGTGGHGTKAPSEYSTATAAFQAGAVFGGIGSSASAEEGGGSSGGASFPRILVEQAPEGSTFTLVALVFVPVPATPTQARAESFFMLYGIQLCPASARGGDEGVTEAVQAVTPLWSCAAADEGEDVAAGMASAPALRAVKLRSHFVDADSGANVAESDAQRQGWTLWTAWNTLAGPEVRKTTIRLDVNGKPLPAVERSSAAPALTQEERAAPIWTAISAFPCPSARSSSCNARARYSPLHGLHFTQDLARALEHESSSVADFFMARLFEPGRFDAGSLERAADWYQESNQRALAGRNVDRDATFEGYGSVGAGDRTLNSAIGPTRDGARSGVFPIMTRLLSLIGAHLRPQRDAATGALRHGDFESALVREWVKYVDRAEKEEDTARYVLGFVGPVVCASDDNTDKADVTARLDMDEDGDGANGEGGHDWSDEGNDPVIVIANNRLGLPISELPAETLLRIAREAAREDLADFVQAPEEDVAGGDGRSTRRFKPEALQSLATCLGSVDIIRPSEVHERENRASRVQRARLLADMVALGLSIPRALAESTADSVRTVLSMGPRSDNDCVLHDAIQEAWLGACELYYMDSIIDAEEEVHNGQDAQDEELDPEAEAHLAKRQSEIKEEISQQVVAWFESQLFSNEANADGEAAGLDYEKASAMEQALWAWADLLCGPTRDSPGLVSPPGDGSAPVTASLFGAVLVADGALRALLARRRLGHTLLALLLSLQRSEVFNPEFSAVDGGDNDPFATEYEEETGAIPSLPLLLSTTLAALQRIEGLYRLASLNASPEVDPKTLLVAAEIDLPPHLDQLREDEQSEGDRIEDLSFDRTVRGMKALTVRPNRAAEQAGNGPRPASVRNLFHYAVQRQILGVGFGEGRPVGSEADLADTDGEADDHNAGELKADVQQRGGAAALELTGRISTAARGLLSCTGLLGLHLPSAVWTALDNRSEGDRQMPTDTGVEDASGPRLEHPQAQLARSIFNAGFPSAVLRYLACFTEADSPASAYLTARALIALGQYEAAEDHIQVVARALQRAAEERQNAQKHRDLQAELRHQARSKRLSPDDWEHADRLSDAEGGIEPDIEEENMQTDEVEDEADLVVDHSQESVALLRILPANISTAIESHPYIPSVAIELFYRHFVDIWVDVEAPEQLIKACTAALQANSVIEAVVLDEEREGVYADAAGIESPILHNVNTLWSHLFHAQMRLGRFSDAYVTLVRTPLRDMQVECLRSLVGVMCEQGQSPVLLGFSFPGLQRDVERELSFKARNSHAMAYPNYFNILHKYHVFRGDMKNAAASMYQLAQAYGLLHRSGGLFSADADPAENFLELAKLQAQSYLAALNDLALCHPREAYFSDGSPSSANVAEREEPHVDPDVDNDLQNAGEGQKDAFPADRTDADGYAASTAKRRRLTTYIPEHMYHEERRAIRMVHVEDIRREYHLVLARLELVRFFPEAANPSFVLGAANAVSLFVGNRQFDSAFSIARELDVDMTIIFQRLTTICVALSDNLANRRAEAAAMTAASKNGSAADDGGSDDDALKRRLDSVYDAEENRLEPEVDFLVHSEWSMNWDGPAADRAWDYLRIHLEMSDSASSGWRYRQAVLDRCLALGAKVSVPAWLLEWFQAHKSDSLMRSYIQAGRIDDALREGLRIANQISQVDGPSTTFIPYSLLDSALLLAEDPEERARRAASPSILQTRDLASELRLAVRRRFEVLGKAEKSWVRDAQRREREQSRTDKLSATVVLGRKKSGPQSLRETEAASSNFQEDEWSGSEEGDVEME</sequence>
<dbReference type="GO" id="GO:0017056">
    <property type="term" value="F:structural constituent of nuclear pore"/>
    <property type="evidence" value="ECO:0007669"/>
    <property type="project" value="TreeGrafter"/>
</dbReference>
<protein>
    <recommendedName>
        <fullName evidence="11">Nuclear pore complex protein Nup160</fullName>
    </recommendedName>
</protein>
<dbReference type="InterPro" id="IPR056535">
    <property type="entry name" value="TPR_NUP160_M"/>
</dbReference>
<organism evidence="9 10">
    <name type="scientific">Tilletia walkeri</name>
    <dbReference type="NCBI Taxonomy" id="117179"/>
    <lineage>
        <taxon>Eukaryota</taxon>
        <taxon>Fungi</taxon>
        <taxon>Dikarya</taxon>
        <taxon>Basidiomycota</taxon>
        <taxon>Ustilaginomycotina</taxon>
        <taxon>Exobasidiomycetes</taxon>
        <taxon>Tilletiales</taxon>
        <taxon>Tilletiaceae</taxon>
        <taxon>Tilletia</taxon>
    </lineage>
</organism>
<reference evidence="9" key="1">
    <citation type="submission" date="2016-04" db="EMBL/GenBank/DDBJ databases">
        <authorList>
            <person name="Nguyen H.D."/>
            <person name="Samba Siva P."/>
            <person name="Cullis J."/>
            <person name="Levesque C.A."/>
            <person name="Hambleton S."/>
        </authorList>
    </citation>
    <scope>NUCLEOTIDE SEQUENCE</scope>
    <source>
        <strain evidence="9">DAOMC 236422</strain>
    </source>
</reference>
<feature type="compositionally biased region" description="Low complexity" evidence="5">
    <location>
        <begin position="413"/>
        <end position="423"/>
    </location>
</feature>
<keyword evidence="4" id="KW-0175">Coiled coil</keyword>
<dbReference type="Pfam" id="PF23347">
    <property type="entry name" value="TPR_Nup160_C"/>
    <property type="match status" value="1"/>
</dbReference>
<feature type="compositionally biased region" description="Acidic residues" evidence="5">
    <location>
        <begin position="2188"/>
        <end position="2203"/>
    </location>
</feature>
<evidence type="ECO:0000256" key="5">
    <source>
        <dbReference type="SAM" id="MobiDB-lite"/>
    </source>
</evidence>
<evidence type="ECO:0000313" key="10">
    <source>
        <dbReference type="Proteomes" id="UP000078113"/>
    </source>
</evidence>
<feature type="domain" description="NUP160 C-terminal TPR" evidence="7">
    <location>
        <begin position="1855"/>
        <end position="1942"/>
    </location>
</feature>
<feature type="compositionally biased region" description="Polar residues" evidence="5">
    <location>
        <begin position="2173"/>
        <end position="2187"/>
    </location>
</feature>
<accession>A0A8X7T6Y1</accession>
<gene>
    <name evidence="9" type="ORF">A4X09_0g2578</name>
</gene>
<feature type="compositionally biased region" description="Polar residues" evidence="5">
    <location>
        <begin position="311"/>
        <end position="327"/>
    </location>
</feature>
<evidence type="ECO:0000256" key="4">
    <source>
        <dbReference type="SAM" id="Coils"/>
    </source>
</evidence>
<keyword evidence="2" id="KW-0813">Transport</keyword>
<evidence type="ECO:0000259" key="6">
    <source>
        <dbReference type="Pfam" id="PF11715"/>
    </source>
</evidence>
<feature type="region of interest" description="Disordered" evidence="5">
    <location>
        <begin position="304"/>
        <end position="327"/>
    </location>
</feature>
<feature type="compositionally biased region" description="Basic and acidic residues" evidence="5">
    <location>
        <begin position="1809"/>
        <end position="1820"/>
    </location>
</feature>
<feature type="region of interest" description="Disordered" evidence="5">
    <location>
        <begin position="2145"/>
        <end position="2203"/>
    </location>
</feature>
<proteinExistence type="predicted"/>
<dbReference type="InterPro" id="IPR056536">
    <property type="entry name" value="TPR_NUP160_C"/>
</dbReference>
<dbReference type="GO" id="GO:0005643">
    <property type="term" value="C:nuclear pore"/>
    <property type="evidence" value="ECO:0007669"/>
    <property type="project" value="TreeGrafter"/>
</dbReference>
<evidence type="ECO:0000259" key="8">
    <source>
        <dbReference type="Pfam" id="PF23354"/>
    </source>
</evidence>
<dbReference type="Proteomes" id="UP000078113">
    <property type="component" value="Unassembled WGS sequence"/>
</dbReference>
<evidence type="ECO:0008006" key="11">
    <source>
        <dbReference type="Google" id="ProtNLM"/>
    </source>
</evidence>
<feature type="domain" description="NUP160 middle TPR" evidence="8">
    <location>
        <begin position="1615"/>
        <end position="1769"/>
    </location>
</feature>
<evidence type="ECO:0000256" key="3">
    <source>
        <dbReference type="ARBA" id="ARBA00023242"/>
    </source>
</evidence>
<comment type="subcellular location">
    <subcellularLocation>
        <location evidence="1">Nucleus</location>
    </subcellularLocation>
</comment>
<dbReference type="PANTHER" id="PTHR21286:SF0">
    <property type="entry name" value="NUCLEAR PORE COMPLEX PROTEIN NUP160"/>
    <property type="match status" value="1"/>
</dbReference>
<dbReference type="EMBL" id="LWDG02000079">
    <property type="protein sequence ID" value="KAE8269778.1"/>
    <property type="molecule type" value="Genomic_DNA"/>
</dbReference>
<dbReference type="Pfam" id="PF23354">
    <property type="entry name" value="TPR_NUP160_120_M"/>
    <property type="match status" value="1"/>
</dbReference>